<evidence type="ECO:0000313" key="2">
    <source>
        <dbReference type="EMBL" id="KAF7731925.1"/>
    </source>
</evidence>
<feature type="compositionally biased region" description="Polar residues" evidence="1">
    <location>
        <begin position="145"/>
        <end position="158"/>
    </location>
</feature>
<organism evidence="2 3">
    <name type="scientific">Apophysomyces ossiformis</name>
    <dbReference type="NCBI Taxonomy" id="679940"/>
    <lineage>
        <taxon>Eukaryota</taxon>
        <taxon>Fungi</taxon>
        <taxon>Fungi incertae sedis</taxon>
        <taxon>Mucoromycota</taxon>
        <taxon>Mucoromycotina</taxon>
        <taxon>Mucoromycetes</taxon>
        <taxon>Mucorales</taxon>
        <taxon>Mucorineae</taxon>
        <taxon>Mucoraceae</taxon>
        <taxon>Apophysomyces</taxon>
    </lineage>
</organism>
<dbReference type="Proteomes" id="UP000605846">
    <property type="component" value="Unassembled WGS sequence"/>
</dbReference>
<sequence>MLVFTERGIYARSWLGHRAFSDDPKPVHRLVYLSGLGYCVSATLLYRGFDASGTDIATCVIGFLCICSGVALLHHSRSEPSPGGIMRMLSTRNENEKKVESGEVSSAPGMGVYRYASTTRRHSRATRSSIHHAETPLLPTPVLAANTNTSSVTGNDDQLNSEDWKNQSPSDEKGMTKVQIKDEGSVTLRDPLVGATSVVKPRSFSVSTGSHRAQNHVGILHVHKLGLNRTDDDVSDRQALVEKH</sequence>
<reference evidence="2" key="1">
    <citation type="submission" date="2020-01" db="EMBL/GenBank/DDBJ databases">
        <title>Genome Sequencing of Three Apophysomyces-Like Fungal Strains Confirms a Novel Fungal Genus in the Mucoromycota with divergent Burkholderia-like Endosymbiotic Bacteria.</title>
        <authorList>
            <person name="Stajich J.E."/>
            <person name="Macias A.M."/>
            <person name="Carter-House D."/>
            <person name="Lovett B."/>
            <person name="Kasson L.R."/>
            <person name="Berry K."/>
            <person name="Grigoriev I."/>
            <person name="Chang Y."/>
            <person name="Spatafora J."/>
            <person name="Kasson M.T."/>
        </authorList>
    </citation>
    <scope>NUCLEOTIDE SEQUENCE</scope>
    <source>
        <strain evidence="2">NRRL A-21654</strain>
    </source>
</reference>
<protein>
    <submittedName>
        <fullName evidence="2">Uncharacterized protein</fullName>
    </submittedName>
</protein>
<dbReference type="AlphaFoldDB" id="A0A8H7EVE2"/>
<evidence type="ECO:0000313" key="3">
    <source>
        <dbReference type="Proteomes" id="UP000605846"/>
    </source>
</evidence>
<accession>A0A8H7EVE2</accession>
<proteinExistence type="predicted"/>
<feature type="region of interest" description="Disordered" evidence="1">
    <location>
        <begin position="142"/>
        <end position="175"/>
    </location>
</feature>
<dbReference type="OrthoDB" id="6428174at2759"/>
<feature type="compositionally biased region" description="Basic and acidic residues" evidence="1">
    <location>
        <begin position="162"/>
        <end position="175"/>
    </location>
</feature>
<comment type="caution">
    <text evidence="2">The sequence shown here is derived from an EMBL/GenBank/DDBJ whole genome shotgun (WGS) entry which is preliminary data.</text>
</comment>
<keyword evidence="3" id="KW-1185">Reference proteome</keyword>
<evidence type="ECO:0000256" key="1">
    <source>
        <dbReference type="SAM" id="MobiDB-lite"/>
    </source>
</evidence>
<gene>
    <name evidence="2" type="ORF">EC973_007756</name>
</gene>
<dbReference type="EMBL" id="JABAYA010000006">
    <property type="protein sequence ID" value="KAF7731925.1"/>
    <property type="molecule type" value="Genomic_DNA"/>
</dbReference>
<name>A0A8H7EVE2_9FUNG</name>